<evidence type="ECO:0000313" key="3">
    <source>
        <dbReference type="Proteomes" id="UP001595807"/>
    </source>
</evidence>
<dbReference type="InterPro" id="IPR054200">
    <property type="entry name" value="DUF6905"/>
</dbReference>
<dbReference type="RefSeq" id="WP_380427817.1">
    <property type="nucleotide sequence ID" value="NZ_JBHRZV010000052.1"/>
</dbReference>
<dbReference type="Proteomes" id="UP001595807">
    <property type="component" value="Unassembled WGS sequence"/>
</dbReference>
<feature type="transmembrane region" description="Helical" evidence="1">
    <location>
        <begin position="6"/>
        <end position="24"/>
    </location>
</feature>
<organism evidence="2 3">
    <name type="scientific">Streptococcus caprae</name>
    <dbReference type="NCBI Taxonomy" id="1640501"/>
    <lineage>
        <taxon>Bacteria</taxon>
        <taxon>Bacillati</taxon>
        <taxon>Bacillota</taxon>
        <taxon>Bacilli</taxon>
        <taxon>Lactobacillales</taxon>
        <taxon>Streptococcaceae</taxon>
        <taxon>Streptococcus</taxon>
    </lineage>
</organism>
<keyword evidence="1" id="KW-1133">Transmembrane helix</keyword>
<keyword evidence="1" id="KW-0472">Membrane</keyword>
<name>A0ABV8CY10_9STRE</name>
<evidence type="ECO:0000313" key="2">
    <source>
        <dbReference type="EMBL" id="MFC3928882.1"/>
    </source>
</evidence>
<keyword evidence="3" id="KW-1185">Reference proteome</keyword>
<accession>A0ABV8CY10</accession>
<gene>
    <name evidence="2" type="ORF">ACFORF_09995</name>
</gene>
<reference evidence="3" key="1">
    <citation type="journal article" date="2019" name="Int. J. Syst. Evol. Microbiol.">
        <title>The Global Catalogue of Microorganisms (GCM) 10K type strain sequencing project: providing services to taxonomists for standard genome sequencing and annotation.</title>
        <authorList>
            <consortium name="The Broad Institute Genomics Platform"/>
            <consortium name="The Broad Institute Genome Sequencing Center for Infectious Disease"/>
            <person name="Wu L."/>
            <person name="Ma J."/>
        </authorList>
    </citation>
    <scope>NUCLEOTIDE SEQUENCE [LARGE SCALE GENOMIC DNA]</scope>
    <source>
        <strain evidence="3">CCUG 67170</strain>
    </source>
</reference>
<feature type="transmembrane region" description="Helical" evidence="1">
    <location>
        <begin position="62"/>
        <end position="82"/>
    </location>
</feature>
<comment type="caution">
    <text evidence="2">The sequence shown here is derived from an EMBL/GenBank/DDBJ whole genome shotgun (WGS) entry which is preliminary data.</text>
</comment>
<proteinExistence type="predicted"/>
<keyword evidence="1" id="KW-0812">Transmembrane</keyword>
<feature type="transmembrane region" description="Helical" evidence="1">
    <location>
        <begin position="31"/>
        <end position="50"/>
    </location>
</feature>
<evidence type="ECO:0000256" key="1">
    <source>
        <dbReference type="SAM" id="Phobius"/>
    </source>
</evidence>
<feature type="transmembrane region" description="Helical" evidence="1">
    <location>
        <begin position="94"/>
        <end position="112"/>
    </location>
</feature>
<sequence>MTAQEALLTMLGGFILPFCALLFWGRLVDKWRAWGGFLAAALIVGPIWLLNHGLPSPLIKQSGLVFIDMGLATAIGILVFGLLQGRSFKKTLPIILSCSIGASLAGLLLSMLF</sequence>
<dbReference type="EMBL" id="JBHRZV010000052">
    <property type="protein sequence ID" value="MFC3928882.1"/>
    <property type="molecule type" value="Genomic_DNA"/>
</dbReference>
<dbReference type="Pfam" id="PF21846">
    <property type="entry name" value="DUF6905"/>
    <property type="match status" value="1"/>
</dbReference>
<protein>
    <submittedName>
        <fullName evidence="2">Lin0368 family putative glycerol transporter subunit</fullName>
    </submittedName>
</protein>